<organism evidence="1 2">
    <name type="scientific">Dictyobacter alpinus</name>
    <dbReference type="NCBI Taxonomy" id="2014873"/>
    <lineage>
        <taxon>Bacteria</taxon>
        <taxon>Bacillati</taxon>
        <taxon>Chloroflexota</taxon>
        <taxon>Ktedonobacteria</taxon>
        <taxon>Ktedonobacterales</taxon>
        <taxon>Dictyobacteraceae</taxon>
        <taxon>Dictyobacter</taxon>
    </lineage>
</organism>
<dbReference type="EMBL" id="BIFT01000001">
    <property type="protein sequence ID" value="GCE24678.1"/>
    <property type="molecule type" value="Genomic_DNA"/>
</dbReference>
<evidence type="ECO:0000313" key="1">
    <source>
        <dbReference type="EMBL" id="GCE24678.1"/>
    </source>
</evidence>
<comment type="caution">
    <text evidence="1">The sequence shown here is derived from an EMBL/GenBank/DDBJ whole genome shotgun (WGS) entry which is preliminary data.</text>
</comment>
<gene>
    <name evidence="1" type="ORF">KDA_01620</name>
</gene>
<dbReference type="Proteomes" id="UP000287171">
    <property type="component" value="Unassembled WGS sequence"/>
</dbReference>
<sequence length="62" mass="7172">MLCRELKAQGYRGSERAVHRYLTYLSAQTSSKQKPHSIQLLLSNKRVTCLLVKPPEELDEQE</sequence>
<protein>
    <submittedName>
        <fullName evidence="1">Uncharacterized protein</fullName>
    </submittedName>
</protein>
<dbReference type="AlphaFoldDB" id="A0A402B017"/>
<evidence type="ECO:0000313" key="2">
    <source>
        <dbReference type="Proteomes" id="UP000287171"/>
    </source>
</evidence>
<name>A0A402B017_9CHLR</name>
<keyword evidence="2" id="KW-1185">Reference proteome</keyword>
<reference evidence="2" key="1">
    <citation type="submission" date="2018-12" db="EMBL/GenBank/DDBJ databases">
        <title>Tengunoibacter tsumagoiensis gen. nov., sp. nov., Dictyobacter kobayashii sp. nov., D. alpinus sp. nov., and D. joshuensis sp. nov. and description of Dictyobacteraceae fam. nov. within the order Ktedonobacterales isolated from Tengu-no-mugimeshi.</title>
        <authorList>
            <person name="Wang C.M."/>
            <person name="Zheng Y."/>
            <person name="Sakai Y."/>
            <person name="Toyoda A."/>
            <person name="Minakuchi Y."/>
            <person name="Abe K."/>
            <person name="Yokota A."/>
            <person name="Yabe S."/>
        </authorList>
    </citation>
    <scope>NUCLEOTIDE SEQUENCE [LARGE SCALE GENOMIC DNA]</scope>
    <source>
        <strain evidence="2">Uno16</strain>
    </source>
</reference>
<accession>A0A402B017</accession>
<proteinExistence type="predicted"/>